<protein>
    <recommendedName>
        <fullName evidence="4">Sulfur reduction protein DsrE</fullName>
    </recommendedName>
</protein>
<sequence length="150" mass="16496">MKITTAWFGLLFLAAMFMTANALAEAENEAKPFAEKHVVLQISDPNPFKQTLVLNVANNLIKHYGQDRIDIEIVAFGPGLRLLLADNSNLSRIDGLSSQGVRFSACSNTIKAFTRKLGKEPKLNPHSTRVSAGVVRIMDLVDKGYTLIKP</sequence>
<keyword evidence="1" id="KW-0732">Signal</keyword>
<name>A0A7U6GK97_9GAMM</name>
<evidence type="ECO:0008006" key="4">
    <source>
        <dbReference type="Google" id="ProtNLM"/>
    </source>
</evidence>
<proteinExistence type="predicted"/>
<dbReference type="KEGG" id="tbn:TBH_C2280"/>
<keyword evidence="3" id="KW-1185">Reference proteome</keyword>
<dbReference type="Proteomes" id="UP000031631">
    <property type="component" value="Chromosome"/>
</dbReference>
<dbReference type="Gene3D" id="3.40.1260.10">
    <property type="entry name" value="DsrEFH-like"/>
    <property type="match status" value="1"/>
</dbReference>
<gene>
    <name evidence="2" type="ORF">TBH_C2280</name>
</gene>
<organism evidence="2 3">
    <name type="scientific">Thiolapillus brandeum</name>
    <dbReference type="NCBI Taxonomy" id="1076588"/>
    <lineage>
        <taxon>Bacteria</taxon>
        <taxon>Pseudomonadati</taxon>
        <taxon>Pseudomonadota</taxon>
        <taxon>Gammaproteobacteria</taxon>
        <taxon>Chromatiales</taxon>
        <taxon>Sedimenticolaceae</taxon>
        <taxon>Thiolapillus</taxon>
    </lineage>
</organism>
<evidence type="ECO:0000313" key="3">
    <source>
        <dbReference type="Proteomes" id="UP000031631"/>
    </source>
</evidence>
<dbReference type="OrthoDB" id="6368782at2"/>
<dbReference type="AlphaFoldDB" id="A0A7U6GK97"/>
<dbReference type="PANTHER" id="PTHR37691:SF1">
    <property type="entry name" value="BLR3518 PROTEIN"/>
    <property type="match status" value="1"/>
</dbReference>
<dbReference type="PANTHER" id="PTHR37691">
    <property type="entry name" value="BLR3518 PROTEIN"/>
    <property type="match status" value="1"/>
</dbReference>
<dbReference type="EMBL" id="AP012273">
    <property type="protein sequence ID" value="BAO45191.1"/>
    <property type="molecule type" value="Genomic_DNA"/>
</dbReference>
<dbReference type="RefSeq" id="WP_052470135.1">
    <property type="nucleotide sequence ID" value="NZ_AP012273.1"/>
</dbReference>
<feature type="signal peptide" evidence="1">
    <location>
        <begin position="1"/>
        <end position="24"/>
    </location>
</feature>
<dbReference type="InterPro" id="IPR027396">
    <property type="entry name" value="DsrEFH-like"/>
</dbReference>
<evidence type="ECO:0000313" key="2">
    <source>
        <dbReference type="EMBL" id="BAO45191.1"/>
    </source>
</evidence>
<feature type="chain" id="PRO_5031405463" description="Sulfur reduction protein DsrE" evidence="1">
    <location>
        <begin position="25"/>
        <end position="150"/>
    </location>
</feature>
<accession>A0A7U6GK97</accession>
<dbReference type="SUPFAM" id="SSF75169">
    <property type="entry name" value="DsrEFH-like"/>
    <property type="match status" value="1"/>
</dbReference>
<evidence type="ECO:0000256" key="1">
    <source>
        <dbReference type="SAM" id="SignalP"/>
    </source>
</evidence>
<reference evidence="2 3" key="1">
    <citation type="journal article" date="2014" name="PLoS ONE">
        <title>Physiological and genomic features of a novel sulfur-oxidizing gammaproteobacterium belonging to a previously uncultivated symbiotic lineage isolated from a hydrothermal vent.</title>
        <authorList>
            <person name="Nunoura T."/>
            <person name="Takaki Y."/>
            <person name="Kazama H."/>
            <person name="Kakuta J."/>
            <person name="Shimamura S."/>
            <person name="Makita H."/>
            <person name="Hirai M."/>
            <person name="Miyazaki M."/>
            <person name="Takai K."/>
        </authorList>
    </citation>
    <scope>NUCLEOTIDE SEQUENCE [LARGE SCALE GENOMIC DNA]</scope>
    <source>
        <strain evidence="2 3">Hiromi1</strain>
    </source>
</reference>